<dbReference type="PANTHER" id="PTHR11733:SF232">
    <property type="entry name" value="NEPRILYSIN METALLOPEPTIDASE FAMILY"/>
    <property type="match status" value="1"/>
</dbReference>
<dbReference type="SUPFAM" id="SSF55486">
    <property type="entry name" value="Metalloproteases ('zincins'), catalytic domain"/>
    <property type="match status" value="1"/>
</dbReference>
<dbReference type="InterPro" id="IPR008753">
    <property type="entry name" value="Peptidase_M13_N"/>
</dbReference>
<evidence type="ECO:0000313" key="5">
    <source>
        <dbReference type="Proteomes" id="UP000759131"/>
    </source>
</evidence>
<comment type="similarity">
    <text evidence="1">Belongs to the peptidase M13 family.</text>
</comment>
<evidence type="ECO:0000313" key="4">
    <source>
        <dbReference type="EMBL" id="CAD7637108.1"/>
    </source>
</evidence>
<dbReference type="PANTHER" id="PTHR11733">
    <property type="entry name" value="ZINC METALLOPROTEASE FAMILY M13 NEPRILYSIN-RELATED"/>
    <property type="match status" value="1"/>
</dbReference>
<evidence type="ECO:0000256" key="1">
    <source>
        <dbReference type="ARBA" id="ARBA00007357"/>
    </source>
</evidence>
<feature type="domain" description="Peptidase M13 N-terminal" evidence="3">
    <location>
        <begin position="51"/>
        <end position="191"/>
    </location>
</feature>
<dbReference type="EMBL" id="CAJPIZ010019331">
    <property type="protein sequence ID" value="CAG2116903.1"/>
    <property type="molecule type" value="Genomic_DNA"/>
</dbReference>
<evidence type="ECO:0000256" key="2">
    <source>
        <dbReference type="SAM" id="SignalP"/>
    </source>
</evidence>
<feature type="signal peptide" evidence="2">
    <location>
        <begin position="1"/>
        <end position="17"/>
    </location>
</feature>
<keyword evidence="2" id="KW-0732">Signal</keyword>
<dbReference type="EMBL" id="OC873906">
    <property type="protein sequence ID" value="CAD7637108.1"/>
    <property type="molecule type" value="Genomic_DNA"/>
</dbReference>
<evidence type="ECO:0000259" key="3">
    <source>
        <dbReference type="Pfam" id="PF05649"/>
    </source>
</evidence>
<dbReference type="OrthoDB" id="6495573at2759"/>
<gene>
    <name evidence="4" type="ORF">OSB1V03_LOCUS16858</name>
</gene>
<feature type="non-terminal residue" evidence="4">
    <location>
        <position position="412"/>
    </location>
</feature>
<feature type="chain" id="PRO_5036211148" description="Peptidase M13 N-terminal domain-containing protein" evidence="2">
    <location>
        <begin position="18"/>
        <end position="412"/>
    </location>
</feature>
<dbReference type="GO" id="GO:0004222">
    <property type="term" value="F:metalloendopeptidase activity"/>
    <property type="evidence" value="ECO:0007669"/>
    <property type="project" value="InterPro"/>
</dbReference>
<dbReference type="InterPro" id="IPR000718">
    <property type="entry name" value="Peptidase_M13"/>
</dbReference>
<dbReference type="Pfam" id="PF05649">
    <property type="entry name" value="Peptidase_M13_N"/>
    <property type="match status" value="2"/>
</dbReference>
<dbReference type="InterPro" id="IPR042089">
    <property type="entry name" value="Peptidase_M13_dom_2"/>
</dbReference>
<dbReference type="Proteomes" id="UP000759131">
    <property type="component" value="Unassembled WGS sequence"/>
</dbReference>
<organism evidence="4">
    <name type="scientific">Medioppia subpectinata</name>
    <dbReference type="NCBI Taxonomy" id="1979941"/>
    <lineage>
        <taxon>Eukaryota</taxon>
        <taxon>Metazoa</taxon>
        <taxon>Ecdysozoa</taxon>
        <taxon>Arthropoda</taxon>
        <taxon>Chelicerata</taxon>
        <taxon>Arachnida</taxon>
        <taxon>Acari</taxon>
        <taxon>Acariformes</taxon>
        <taxon>Sarcoptiformes</taxon>
        <taxon>Oribatida</taxon>
        <taxon>Brachypylina</taxon>
        <taxon>Oppioidea</taxon>
        <taxon>Oppiidae</taxon>
        <taxon>Medioppia</taxon>
    </lineage>
</organism>
<dbReference type="GO" id="GO:0016485">
    <property type="term" value="P:protein processing"/>
    <property type="evidence" value="ECO:0007669"/>
    <property type="project" value="TreeGrafter"/>
</dbReference>
<keyword evidence="5" id="KW-1185">Reference proteome</keyword>
<reference evidence="4" key="1">
    <citation type="submission" date="2020-11" db="EMBL/GenBank/DDBJ databases">
        <authorList>
            <person name="Tran Van P."/>
        </authorList>
    </citation>
    <scope>NUCLEOTIDE SEQUENCE</scope>
</reference>
<sequence length="412" mass="47508">MAIILVTLLAVLTLSSASPLKKDYVGPRCFTDSCISSAGYLSSSMDFSVNPCDDFYQFSCGKWQEDHPFPANLDGWDYFQKLLYSMRTDLRKILDNTTTIGKDEPKAMSKLYDFYNGCVDESKRNSKGYSSLIDRIKAIGGWPSVDPQWSEESYDWEEAIVKLVKLNVFPIIDFQVVMDAKDSSHPMIEIFPNLGPEDTIFIPDINFVHKFPEIIRTTEKRALANYFAIITITNLGEHTTTKMYEFINDEKLDAPEILPNICYGYLKDLLPDLLGRLFVDKYFSPKYVREMNGLTQLVQKSFLKSITENEWMDTQTKAEAMKKVDYIKHKVAYPEWTMRDHLLQEYYQSYNDISIDNYFTSAANVMEAKQMQDLSQINSNFAAKSELQIIDNWSSKSAFDVNAFYIFQENAI</sequence>
<proteinExistence type="inferred from homology"/>
<dbReference type="GO" id="GO:0005886">
    <property type="term" value="C:plasma membrane"/>
    <property type="evidence" value="ECO:0007669"/>
    <property type="project" value="TreeGrafter"/>
</dbReference>
<feature type="domain" description="Peptidase M13 N-terminal" evidence="3">
    <location>
        <begin position="196"/>
        <end position="334"/>
    </location>
</feature>
<dbReference type="PROSITE" id="PS51885">
    <property type="entry name" value="NEPRILYSIN"/>
    <property type="match status" value="1"/>
</dbReference>
<accession>A0A7R9L8W0</accession>
<dbReference type="AlphaFoldDB" id="A0A7R9L8W0"/>
<name>A0A7R9L8W0_9ACAR</name>
<dbReference type="Gene3D" id="1.10.1380.10">
    <property type="entry name" value="Neutral endopeptidase , domain2"/>
    <property type="match status" value="2"/>
</dbReference>
<protein>
    <recommendedName>
        <fullName evidence="3">Peptidase M13 N-terminal domain-containing protein</fullName>
    </recommendedName>
</protein>